<dbReference type="CDD" id="cd00371">
    <property type="entry name" value="HMA"/>
    <property type="match status" value="2"/>
</dbReference>
<keyword evidence="6 10" id="KW-0067">ATP-binding</keyword>
<dbReference type="InterPro" id="IPR023299">
    <property type="entry name" value="ATPase_P-typ_cyto_dom_N"/>
</dbReference>
<feature type="transmembrane region" description="Helical" evidence="10">
    <location>
        <begin position="459"/>
        <end position="478"/>
    </location>
</feature>
<dbReference type="SFLD" id="SFLDG00002">
    <property type="entry name" value="C1.7:_P-type_atpase_like"/>
    <property type="match status" value="1"/>
</dbReference>
<dbReference type="SFLD" id="SFLDF00027">
    <property type="entry name" value="p-type_atpase"/>
    <property type="match status" value="1"/>
</dbReference>
<dbReference type="SFLD" id="SFLDS00003">
    <property type="entry name" value="Haloacid_Dehalogenase"/>
    <property type="match status" value="1"/>
</dbReference>
<dbReference type="NCBIfam" id="TIGR01525">
    <property type="entry name" value="ATPase-IB_hvy"/>
    <property type="match status" value="1"/>
</dbReference>
<dbReference type="InterPro" id="IPR036412">
    <property type="entry name" value="HAD-like_sf"/>
</dbReference>
<dbReference type="GO" id="GO:0005524">
    <property type="term" value="F:ATP binding"/>
    <property type="evidence" value="ECO:0007669"/>
    <property type="project" value="UniProtKB-UniRule"/>
</dbReference>
<keyword evidence="9 10" id="KW-0472">Membrane</keyword>
<feature type="domain" description="HMA" evidence="11">
    <location>
        <begin position="175"/>
        <end position="240"/>
    </location>
</feature>
<dbReference type="InterPro" id="IPR006121">
    <property type="entry name" value="HMA_dom"/>
</dbReference>
<protein>
    <submittedName>
        <fullName evidence="13">Copper-exporting ATPase</fullName>
    </submittedName>
</protein>
<evidence type="ECO:0000256" key="10">
    <source>
        <dbReference type="RuleBase" id="RU362081"/>
    </source>
</evidence>
<dbReference type="NCBIfam" id="TIGR01494">
    <property type="entry name" value="ATPase_P-type"/>
    <property type="match status" value="1"/>
</dbReference>
<keyword evidence="3 10" id="KW-0812">Transmembrane</keyword>
<dbReference type="Pfam" id="PF00122">
    <property type="entry name" value="E1-E2_ATPase"/>
    <property type="match status" value="1"/>
</dbReference>
<dbReference type="InterPro" id="IPR017969">
    <property type="entry name" value="Heavy-metal-associated_CS"/>
</dbReference>
<dbReference type="GO" id="GO:0012505">
    <property type="term" value="C:endomembrane system"/>
    <property type="evidence" value="ECO:0007669"/>
    <property type="project" value="UniProtKB-SubCell"/>
</dbReference>
<gene>
    <name evidence="14" type="ORF">DB88DRAFT_503148</name>
    <name evidence="13" type="ORF">DB88DRAFT_503218</name>
    <name evidence="12" type="ORF">DB88DRAFT_503383</name>
</gene>
<evidence type="ECO:0000256" key="4">
    <source>
        <dbReference type="ARBA" id="ARBA00022723"/>
    </source>
</evidence>
<evidence type="ECO:0000313" key="13">
    <source>
        <dbReference type="EMBL" id="KAK1920589.1"/>
    </source>
</evidence>
<dbReference type="SUPFAM" id="SSF81653">
    <property type="entry name" value="Calcium ATPase, transduction domain A"/>
    <property type="match status" value="1"/>
</dbReference>
<evidence type="ECO:0000313" key="14">
    <source>
        <dbReference type="EMBL" id="KAK1920634.1"/>
    </source>
</evidence>
<evidence type="ECO:0000256" key="9">
    <source>
        <dbReference type="ARBA" id="ARBA00023136"/>
    </source>
</evidence>
<reference evidence="13" key="1">
    <citation type="submission" date="2023-02" db="EMBL/GenBank/DDBJ databases">
        <title>Identification and recombinant expression of a fungal hydrolase from Papiliotrema laurentii that hydrolyzes apple cutin and clears colloidal polyester polyurethane.</title>
        <authorList>
            <consortium name="DOE Joint Genome Institute"/>
            <person name="Roman V.A."/>
            <person name="Bojanowski C."/>
            <person name="Crable B.R."/>
            <person name="Wagner D.N."/>
            <person name="Hung C.S."/>
            <person name="Nadeau L.J."/>
            <person name="Schratz L."/>
            <person name="Haridas S."/>
            <person name="Pangilinan J."/>
            <person name="Lipzen A."/>
            <person name="Na H."/>
            <person name="Yan M."/>
            <person name="Ng V."/>
            <person name="Grigoriev I.V."/>
            <person name="Spatafora J.W."/>
            <person name="Barlow D."/>
            <person name="Biffinger J."/>
            <person name="Kelley-Loughnane N."/>
            <person name="Varaljay V.A."/>
            <person name="Crookes-Goodson W.J."/>
        </authorList>
    </citation>
    <scope>NUCLEOTIDE SEQUENCE</scope>
    <source>
        <strain evidence="13">5307AH</strain>
    </source>
</reference>
<dbReference type="EMBL" id="JAODAN010000017">
    <property type="protein sequence ID" value="KAK1920569.1"/>
    <property type="molecule type" value="Genomic_DNA"/>
</dbReference>
<feature type="transmembrane region" description="Helical" evidence="10">
    <location>
        <begin position="662"/>
        <end position="686"/>
    </location>
</feature>
<dbReference type="GO" id="GO:0016887">
    <property type="term" value="F:ATP hydrolysis activity"/>
    <property type="evidence" value="ECO:0007669"/>
    <property type="project" value="InterPro"/>
</dbReference>
<dbReference type="FunFam" id="3.30.70.100:FF:000001">
    <property type="entry name" value="ATPase copper transporting beta"/>
    <property type="match status" value="1"/>
</dbReference>
<dbReference type="GO" id="GO:0016020">
    <property type="term" value="C:membrane"/>
    <property type="evidence" value="ECO:0007669"/>
    <property type="project" value="UniProtKB-SubCell"/>
</dbReference>
<dbReference type="Gene3D" id="3.30.70.100">
    <property type="match status" value="2"/>
</dbReference>
<feature type="transmembrane region" description="Helical" evidence="10">
    <location>
        <begin position="698"/>
        <end position="721"/>
    </location>
</feature>
<proteinExistence type="inferred from homology"/>
<feature type="transmembrane region" description="Helical" evidence="10">
    <location>
        <begin position="1090"/>
        <end position="1111"/>
    </location>
</feature>
<dbReference type="Pfam" id="PF00403">
    <property type="entry name" value="HMA"/>
    <property type="match status" value="2"/>
</dbReference>
<keyword evidence="8 10" id="KW-1133">Transmembrane helix</keyword>
<dbReference type="PROSITE" id="PS00154">
    <property type="entry name" value="ATPASE_E1_E2"/>
    <property type="match status" value="1"/>
</dbReference>
<comment type="subcellular location">
    <subcellularLocation>
        <location evidence="1">Membrane</location>
        <topology evidence="1">Multi-pass membrane protein</topology>
    </subcellularLocation>
</comment>
<dbReference type="SUPFAM" id="SSF81660">
    <property type="entry name" value="Metal cation-transporting ATPase, ATP-binding domain N"/>
    <property type="match status" value="1"/>
</dbReference>
<dbReference type="PRINTS" id="PR00119">
    <property type="entry name" value="CATATPASE"/>
</dbReference>
<dbReference type="InterPro" id="IPR059000">
    <property type="entry name" value="ATPase_P-type_domA"/>
</dbReference>
<dbReference type="Gene3D" id="3.40.50.1000">
    <property type="entry name" value="HAD superfamily/HAD-like"/>
    <property type="match status" value="1"/>
</dbReference>
<evidence type="ECO:0000256" key="7">
    <source>
        <dbReference type="ARBA" id="ARBA00022967"/>
    </source>
</evidence>
<keyword evidence="4 10" id="KW-0479">Metal-binding</keyword>
<evidence type="ECO:0000256" key="5">
    <source>
        <dbReference type="ARBA" id="ARBA00022741"/>
    </source>
</evidence>
<dbReference type="InterPro" id="IPR008250">
    <property type="entry name" value="ATPase_P-typ_transduc_dom_A_sf"/>
</dbReference>
<dbReference type="GO" id="GO:0005507">
    <property type="term" value="F:copper ion binding"/>
    <property type="evidence" value="ECO:0007669"/>
    <property type="project" value="TreeGrafter"/>
</dbReference>
<dbReference type="Gene3D" id="2.70.150.10">
    <property type="entry name" value="Calcium-transporting ATPase, cytoplasmic transduction domain A"/>
    <property type="match status" value="1"/>
</dbReference>
<name>A0AAD9CTL1_PAPLA</name>
<dbReference type="AlphaFoldDB" id="A0AAD9CTL1"/>
<dbReference type="EMBL" id="JAODAN010000016">
    <property type="protein sequence ID" value="KAK1920589.1"/>
    <property type="molecule type" value="Genomic_DNA"/>
</dbReference>
<feature type="transmembrane region" description="Helical" evidence="10">
    <location>
        <begin position="392"/>
        <end position="413"/>
    </location>
</feature>
<dbReference type="InterPro" id="IPR036163">
    <property type="entry name" value="HMA_dom_sf"/>
</dbReference>
<dbReference type="PANTHER" id="PTHR43520">
    <property type="entry name" value="ATP7, ISOFORM B"/>
    <property type="match status" value="1"/>
</dbReference>
<feature type="domain" description="HMA" evidence="11">
    <location>
        <begin position="92"/>
        <end position="157"/>
    </location>
</feature>
<evidence type="ECO:0000259" key="11">
    <source>
        <dbReference type="PROSITE" id="PS50846"/>
    </source>
</evidence>
<dbReference type="PROSITE" id="PS01047">
    <property type="entry name" value="HMA_1"/>
    <property type="match status" value="1"/>
</dbReference>
<dbReference type="EMBL" id="JAODAN010000015">
    <property type="protein sequence ID" value="KAK1920634.1"/>
    <property type="molecule type" value="Genomic_DNA"/>
</dbReference>
<accession>A0AAD9CTL1</accession>
<dbReference type="PANTHER" id="PTHR43520:SF32">
    <property type="entry name" value="COPPER RESISTANCE P-TYPE ATPASE (EUROFUNG)"/>
    <property type="match status" value="1"/>
</dbReference>
<dbReference type="PROSITE" id="PS50846">
    <property type="entry name" value="HMA_2"/>
    <property type="match status" value="2"/>
</dbReference>
<dbReference type="Proteomes" id="UP001182556">
    <property type="component" value="Unassembled WGS sequence"/>
</dbReference>
<dbReference type="InterPro" id="IPR023298">
    <property type="entry name" value="ATPase_P-typ_TM_dom_sf"/>
</dbReference>
<dbReference type="InterPro" id="IPR027256">
    <property type="entry name" value="P-typ_ATPase_IB"/>
</dbReference>
<feature type="transmembrane region" description="Helical" evidence="10">
    <location>
        <begin position="351"/>
        <end position="372"/>
    </location>
</feature>
<feature type="transmembrane region" description="Helical" evidence="10">
    <location>
        <begin position="1062"/>
        <end position="1084"/>
    </location>
</feature>
<keyword evidence="7" id="KW-1278">Translocase</keyword>
<evidence type="ECO:0000256" key="6">
    <source>
        <dbReference type="ARBA" id="ARBA00022840"/>
    </source>
</evidence>
<dbReference type="SUPFAM" id="SSF55008">
    <property type="entry name" value="HMA, heavy metal-associated domain"/>
    <property type="match status" value="2"/>
</dbReference>
<dbReference type="PROSITE" id="PS01229">
    <property type="entry name" value="COF_2"/>
    <property type="match status" value="1"/>
</dbReference>
<evidence type="ECO:0000256" key="8">
    <source>
        <dbReference type="ARBA" id="ARBA00022989"/>
    </source>
</evidence>
<dbReference type="InterPro" id="IPR044492">
    <property type="entry name" value="P_typ_ATPase_HD_dom"/>
</dbReference>
<feature type="transmembrane region" description="Helical" evidence="10">
    <location>
        <begin position="490"/>
        <end position="509"/>
    </location>
</feature>
<comment type="caution">
    <text evidence="13">The sequence shown here is derived from an EMBL/GenBank/DDBJ whole genome shotgun (WGS) entry which is preliminary data.</text>
</comment>
<evidence type="ECO:0000256" key="1">
    <source>
        <dbReference type="ARBA" id="ARBA00004141"/>
    </source>
</evidence>
<dbReference type="Pfam" id="PF00702">
    <property type="entry name" value="Hydrolase"/>
    <property type="match status" value="1"/>
</dbReference>
<dbReference type="SUPFAM" id="SSF56784">
    <property type="entry name" value="HAD-like"/>
    <property type="match status" value="1"/>
</dbReference>
<sequence length="1115" mass="119555">MREGGFIVETEEGQPIKLQTRKLDLDVRAYGLGSWMRGGLSGPTRKQILAMRKEAKRREIHAAHCNACREGRSLVASGTELEPEATGDIEVFRTTLSVRGMTCASCTTSIHSALSSFDDILDVDVNLLASCAVVRHRSTFSAKQVKTAIEDIGFQCDVTSSVADLSDPEGDINKIRTTISIEGMTCASCSSTVSAALREVSGVDQVVVDVIGNKGVVVHAKGVTAEAICLAVEGVGYGAAIISSEPLSFRGTESFERTVKITVSGIYCHECVSKLNRYLALLPVKSTQFTTQSHTTTIKYTPREPLTIRDILKGLSNVSPEFQAVLVRETSLNDRSKDIQKREVRMLLTHWIMAFVFTIPTFVIGIVGMVILPPGNILHEFTMRPTWGAAKMGTIIIWPIATVVQFGVGRLFYERAFAPMRPHTRRLLRMALSRDTKIPKSVSRPLTWRYFFNFGSMDLLVVLSTTVAYFASLGMLIIDATSPSSAESVGSYFDSSVFLIMFILLGRVLEAYAKSRTTDAVSLLGQLRAENALLVEDNSAELGPSPEGLDANHRKTTNVPVGHLEKGDLIIVPPGSLPPTDGIIVAGLTTFDESSLTGESRPVRKGPGDEVFTGTTNLLGAVTIRITTTTGETMLEKIMRAVSEASGHKAPIEKLAESLTGVFVPVIVYLAIIVLTIWLAVAGVGVLSSRESKSGGEYFFAIEFAIATLVVACPCGIGLAVPCANAVGTGLAAREGILATTGGEAFIGATKVGVLVLDKTGTLTVGKSTVTDAENWSKLAGDMEKAERMVLEIERGSTHPLAQGLVTYLESQAQSPYRIEIMSTKESAGRGVAASVALDERLVDVLIGNVALLTENGVTLSSVQNELLRQWSEAAKSVVLVALRSNPSSPYVLTAAYALADPPRETTASALATLREMGMQIKMLSGDNILTAIAVAKMVGIPAENVIAGVSPEGKAHIIRSLQQSSWTRPRPSRLRSMISAVPWFHQFDLWRCRHRLGVMFVGDGLNDSVALAAADVSVAMGHGSQATLAGSDFVLLSSTLSSLPALIKLSKRITRRQKLNLGWACVFNIVCLPFAAGVFYPAGGIRLTPVWSAVIMACSSLSVVCSSIALRWGI</sequence>
<evidence type="ECO:0000256" key="3">
    <source>
        <dbReference type="ARBA" id="ARBA00022692"/>
    </source>
</evidence>
<organism evidence="13 15">
    <name type="scientific">Papiliotrema laurentii</name>
    <name type="common">Cryptococcus laurentii</name>
    <dbReference type="NCBI Taxonomy" id="5418"/>
    <lineage>
        <taxon>Eukaryota</taxon>
        <taxon>Fungi</taxon>
        <taxon>Dikarya</taxon>
        <taxon>Basidiomycota</taxon>
        <taxon>Agaricomycotina</taxon>
        <taxon>Tremellomycetes</taxon>
        <taxon>Tremellales</taxon>
        <taxon>Rhynchogastremaceae</taxon>
        <taxon>Papiliotrema</taxon>
    </lineage>
</organism>
<evidence type="ECO:0000313" key="12">
    <source>
        <dbReference type="EMBL" id="KAK1920569.1"/>
    </source>
</evidence>
<dbReference type="InterPro" id="IPR001757">
    <property type="entry name" value="P_typ_ATPase"/>
</dbReference>
<comment type="similarity">
    <text evidence="2 10">Belongs to the cation transport ATPase (P-type) (TC 3.A.3) family. Type IB subfamily.</text>
</comment>
<evidence type="ECO:0000313" key="15">
    <source>
        <dbReference type="Proteomes" id="UP001182556"/>
    </source>
</evidence>
<dbReference type="InterPro" id="IPR018303">
    <property type="entry name" value="ATPase_P-typ_P_site"/>
</dbReference>
<keyword evidence="15" id="KW-1185">Reference proteome</keyword>
<dbReference type="Gene3D" id="3.40.1110.10">
    <property type="entry name" value="Calcium-transporting ATPase, cytoplasmic domain N"/>
    <property type="match status" value="1"/>
</dbReference>
<evidence type="ECO:0000256" key="2">
    <source>
        <dbReference type="ARBA" id="ARBA00006024"/>
    </source>
</evidence>
<dbReference type="GO" id="GO:0043682">
    <property type="term" value="F:P-type divalent copper transporter activity"/>
    <property type="evidence" value="ECO:0007669"/>
    <property type="project" value="TreeGrafter"/>
</dbReference>
<dbReference type="GO" id="GO:0055070">
    <property type="term" value="P:copper ion homeostasis"/>
    <property type="evidence" value="ECO:0007669"/>
    <property type="project" value="TreeGrafter"/>
</dbReference>
<dbReference type="InterPro" id="IPR023214">
    <property type="entry name" value="HAD_sf"/>
</dbReference>
<keyword evidence="5 10" id="KW-0547">Nucleotide-binding</keyword>
<dbReference type="SUPFAM" id="SSF81665">
    <property type="entry name" value="Calcium ATPase, transmembrane domain M"/>
    <property type="match status" value="1"/>
</dbReference>